<dbReference type="CDD" id="cd19427">
    <property type="entry name" value="lipocalin_OBP-like"/>
    <property type="match status" value="1"/>
</dbReference>
<dbReference type="InterPro" id="IPR002345">
    <property type="entry name" value="Lipocalin"/>
</dbReference>
<feature type="chain" id="PRO_5045979028" evidence="6">
    <location>
        <begin position="17"/>
        <end position="167"/>
    </location>
</feature>
<evidence type="ECO:0000256" key="4">
    <source>
        <dbReference type="ARBA" id="ARBA00023157"/>
    </source>
</evidence>
<dbReference type="Gene3D" id="2.40.128.20">
    <property type="match status" value="1"/>
</dbReference>
<keyword evidence="3" id="KW-0964">Secreted</keyword>
<keyword evidence="6" id="KW-0732">Signal</keyword>
<feature type="domain" description="Lipocalin/cytosolic fatty-acid binding" evidence="7">
    <location>
        <begin position="23"/>
        <end position="162"/>
    </location>
</feature>
<gene>
    <name evidence="9" type="primary">LOC121139965</name>
</gene>
<reference evidence="9" key="1">
    <citation type="submission" date="2025-08" db="UniProtKB">
        <authorList>
            <consortium name="RefSeq"/>
        </authorList>
    </citation>
    <scope>IDENTIFICATION</scope>
    <source>
        <tissue evidence="9">Liver</tissue>
    </source>
</reference>
<name>A0ABM2XBA7_MESAU</name>
<comment type="subcellular location">
    <subcellularLocation>
        <location evidence="1">Secreted</location>
    </subcellularLocation>
</comment>
<feature type="signal peptide" evidence="6">
    <location>
        <begin position="1"/>
        <end position="16"/>
    </location>
</feature>
<dbReference type="PANTHER" id="PTHR11430:SF65">
    <property type="entry name" value="ODORANT-BINDING PROTEIN 1A-RELATED"/>
    <property type="match status" value="1"/>
</dbReference>
<proteinExistence type="inferred from homology"/>
<comment type="similarity">
    <text evidence="2 5">Belongs to the calycin superfamily. Lipocalin family.</text>
</comment>
<evidence type="ECO:0000256" key="1">
    <source>
        <dbReference type="ARBA" id="ARBA00004613"/>
    </source>
</evidence>
<dbReference type="InterPro" id="IPR002448">
    <property type="entry name" value="OBP-like"/>
</dbReference>
<protein>
    <submittedName>
        <fullName evidence="9">Aphrodisin-like</fullName>
    </submittedName>
</protein>
<keyword evidence="4" id="KW-1015">Disulfide bond</keyword>
<organism evidence="8 9">
    <name type="scientific">Mesocricetus auratus</name>
    <name type="common">Golden hamster</name>
    <dbReference type="NCBI Taxonomy" id="10036"/>
    <lineage>
        <taxon>Eukaryota</taxon>
        <taxon>Metazoa</taxon>
        <taxon>Chordata</taxon>
        <taxon>Craniata</taxon>
        <taxon>Vertebrata</taxon>
        <taxon>Euteleostomi</taxon>
        <taxon>Mammalia</taxon>
        <taxon>Eutheria</taxon>
        <taxon>Euarchontoglires</taxon>
        <taxon>Glires</taxon>
        <taxon>Rodentia</taxon>
        <taxon>Myomorpha</taxon>
        <taxon>Muroidea</taxon>
        <taxon>Cricetidae</taxon>
        <taxon>Cricetinae</taxon>
        <taxon>Mesocricetus</taxon>
    </lineage>
</organism>
<dbReference type="InterPro" id="IPR000566">
    <property type="entry name" value="Lipocln_cytosolic_FA-bd_dom"/>
</dbReference>
<dbReference type="Proteomes" id="UP000886700">
    <property type="component" value="Unplaced"/>
</dbReference>
<evidence type="ECO:0000256" key="6">
    <source>
        <dbReference type="SAM" id="SignalP"/>
    </source>
</evidence>
<dbReference type="SUPFAM" id="SSF50814">
    <property type="entry name" value="Lipocalins"/>
    <property type="match status" value="1"/>
</dbReference>
<dbReference type="RefSeq" id="XP_040600106.1">
    <property type="nucleotide sequence ID" value="XM_040744172.1"/>
</dbReference>
<keyword evidence="8" id="KW-1185">Reference proteome</keyword>
<evidence type="ECO:0000256" key="3">
    <source>
        <dbReference type="ARBA" id="ARBA00022525"/>
    </source>
</evidence>
<dbReference type="PRINTS" id="PR01173">
    <property type="entry name" value="ODORANTBNDNG"/>
</dbReference>
<evidence type="ECO:0000256" key="5">
    <source>
        <dbReference type="RuleBase" id="RU003695"/>
    </source>
</evidence>
<evidence type="ECO:0000256" key="2">
    <source>
        <dbReference type="ARBA" id="ARBA00006889"/>
    </source>
</evidence>
<accession>A0ABM2XBA7</accession>
<evidence type="ECO:0000313" key="8">
    <source>
        <dbReference type="Proteomes" id="UP000886700"/>
    </source>
</evidence>
<evidence type="ECO:0000313" key="9">
    <source>
        <dbReference type="RefSeq" id="XP_040600106.1"/>
    </source>
</evidence>
<dbReference type="GeneID" id="121139965"/>
<sequence>MVNFLLLALAFSLAHAHDFAELQGKWYTIAIAADNLKKIEAGGQLRIYIRHLGCNEKCSEMEVTFYVNVNNQCSKTKVTGYLQTDKDYQTQFEGNNRFQPVYITSDKIFFTNTNVDRAGQETNMIVVVGKGNALTPEEHEKLVQFAHEKKIPVENILNILATDTCPE</sequence>
<dbReference type="Pfam" id="PF00061">
    <property type="entry name" value="Lipocalin"/>
    <property type="match status" value="1"/>
</dbReference>
<evidence type="ECO:0000259" key="7">
    <source>
        <dbReference type="Pfam" id="PF00061"/>
    </source>
</evidence>
<dbReference type="InterPro" id="IPR022272">
    <property type="entry name" value="Lipocalin_CS"/>
</dbReference>
<dbReference type="PROSITE" id="PS00213">
    <property type="entry name" value="LIPOCALIN"/>
    <property type="match status" value="1"/>
</dbReference>
<dbReference type="PANTHER" id="PTHR11430">
    <property type="entry name" value="LIPOCALIN"/>
    <property type="match status" value="1"/>
</dbReference>
<dbReference type="InterPro" id="IPR012674">
    <property type="entry name" value="Calycin"/>
</dbReference>